<keyword evidence="1" id="KW-0472">Membrane</keyword>
<evidence type="ECO:0000256" key="1">
    <source>
        <dbReference type="SAM" id="Phobius"/>
    </source>
</evidence>
<proteinExistence type="predicted"/>
<evidence type="ECO:0000313" key="2">
    <source>
        <dbReference type="EMBL" id="KAF4690459.1"/>
    </source>
</evidence>
<keyword evidence="1" id="KW-0812">Transmembrane</keyword>
<feature type="transmembrane region" description="Helical" evidence="1">
    <location>
        <begin position="49"/>
        <end position="69"/>
    </location>
</feature>
<dbReference type="AlphaFoldDB" id="A0A7J6P2W2"/>
<evidence type="ECO:0000313" key="3">
    <source>
        <dbReference type="Proteomes" id="UP000541610"/>
    </source>
</evidence>
<reference evidence="2 3" key="1">
    <citation type="submission" date="2020-04" db="EMBL/GenBank/DDBJ databases">
        <title>Perkinsus olseni comparative genomics.</title>
        <authorList>
            <person name="Bogema D.R."/>
        </authorList>
    </citation>
    <scope>NUCLEOTIDE SEQUENCE [LARGE SCALE GENOMIC DNA]</scope>
    <source>
        <strain evidence="2">00978-12</strain>
    </source>
</reference>
<protein>
    <submittedName>
        <fullName evidence="2">Uncharacterized protein</fullName>
    </submittedName>
</protein>
<gene>
    <name evidence="2" type="ORF">FOZ60_017310</name>
</gene>
<sequence>MKNVGLLAAVGVVSVCTLVVVVIVACIQHLATAGTRDSYNLLSTNPLRLLGNFAAFIFFIGFSATIPTITSNLSEPERCPVVVAVAAPFYVNTSLTQYCLVTEALY</sequence>
<comment type="caution">
    <text evidence="2">The sequence shown here is derived from an EMBL/GenBank/DDBJ whole genome shotgun (WGS) entry which is preliminary data.</text>
</comment>
<dbReference type="Proteomes" id="UP000541610">
    <property type="component" value="Unassembled WGS sequence"/>
</dbReference>
<dbReference type="PROSITE" id="PS51257">
    <property type="entry name" value="PROKAR_LIPOPROTEIN"/>
    <property type="match status" value="1"/>
</dbReference>
<accession>A0A7J6P2W2</accession>
<keyword evidence="1" id="KW-1133">Transmembrane helix</keyword>
<organism evidence="2 3">
    <name type="scientific">Perkinsus olseni</name>
    <name type="common">Perkinsus atlanticus</name>
    <dbReference type="NCBI Taxonomy" id="32597"/>
    <lineage>
        <taxon>Eukaryota</taxon>
        <taxon>Sar</taxon>
        <taxon>Alveolata</taxon>
        <taxon>Perkinsozoa</taxon>
        <taxon>Perkinsea</taxon>
        <taxon>Perkinsida</taxon>
        <taxon>Perkinsidae</taxon>
        <taxon>Perkinsus</taxon>
    </lineage>
</organism>
<name>A0A7J6P2W2_PEROL</name>
<feature type="transmembrane region" description="Helical" evidence="1">
    <location>
        <begin position="6"/>
        <end position="28"/>
    </location>
</feature>
<dbReference type="EMBL" id="JABANP010000098">
    <property type="protein sequence ID" value="KAF4690459.1"/>
    <property type="molecule type" value="Genomic_DNA"/>
</dbReference>